<dbReference type="Proteomes" id="UP001341281">
    <property type="component" value="Chromosome 09"/>
</dbReference>
<accession>A0AAQ3UKI7</accession>
<gene>
    <name evidence="1" type="ORF">U9M48_040199</name>
</gene>
<protein>
    <submittedName>
        <fullName evidence="1">Uncharacterized protein</fullName>
    </submittedName>
</protein>
<organism evidence="1 2">
    <name type="scientific">Paspalum notatum var. saurae</name>
    <dbReference type="NCBI Taxonomy" id="547442"/>
    <lineage>
        <taxon>Eukaryota</taxon>
        <taxon>Viridiplantae</taxon>
        <taxon>Streptophyta</taxon>
        <taxon>Embryophyta</taxon>
        <taxon>Tracheophyta</taxon>
        <taxon>Spermatophyta</taxon>
        <taxon>Magnoliopsida</taxon>
        <taxon>Liliopsida</taxon>
        <taxon>Poales</taxon>
        <taxon>Poaceae</taxon>
        <taxon>PACMAD clade</taxon>
        <taxon>Panicoideae</taxon>
        <taxon>Andropogonodae</taxon>
        <taxon>Paspaleae</taxon>
        <taxon>Paspalinae</taxon>
        <taxon>Paspalum</taxon>
    </lineage>
</organism>
<name>A0AAQ3UKI7_PASNO</name>
<keyword evidence="2" id="KW-1185">Reference proteome</keyword>
<dbReference type="AlphaFoldDB" id="A0AAQ3UKI7"/>
<reference evidence="1 2" key="1">
    <citation type="submission" date="2024-02" db="EMBL/GenBank/DDBJ databases">
        <title>High-quality chromosome-scale genome assembly of Pensacola bahiagrass (Paspalum notatum Flugge var. saurae).</title>
        <authorList>
            <person name="Vega J.M."/>
            <person name="Podio M."/>
            <person name="Orjuela J."/>
            <person name="Siena L.A."/>
            <person name="Pessino S.C."/>
            <person name="Combes M.C."/>
            <person name="Mariac C."/>
            <person name="Albertini E."/>
            <person name="Pupilli F."/>
            <person name="Ortiz J.P.A."/>
            <person name="Leblanc O."/>
        </authorList>
    </citation>
    <scope>NUCLEOTIDE SEQUENCE [LARGE SCALE GENOMIC DNA]</scope>
    <source>
        <strain evidence="1">R1</strain>
        <tissue evidence="1">Leaf</tissue>
    </source>
</reference>
<dbReference type="EMBL" id="CP144753">
    <property type="protein sequence ID" value="WVZ94293.1"/>
    <property type="molecule type" value="Genomic_DNA"/>
</dbReference>
<evidence type="ECO:0000313" key="2">
    <source>
        <dbReference type="Proteomes" id="UP001341281"/>
    </source>
</evidence>
<evidence type="ECO:0000313" key="1">
    <source>
        <dbReference type="EMBL" id="WVZ94293.1"/>
    </source>
</evidence>
<sequence length="122" mass="13788">MHVAGTMQVSAPFAVACRNRASISSQSVHQTHLERVSSWTATQGLDPRNWWPSCNLHHWWTSTDVVPSTSKKVCWEIWLERNNRIFNRSESPNGVVLQKIKVEAHLWAIAGAKGLATLCRLN</sequence>
<proteinExistence type="predicted"/>